<evidence type="ECO:0000313" key="4">
    <source>
        <dbReference type="Proteomes" id="UP000663845"/>
    </source>
</evidence>
<dbReference type="EMBL" id="CAJOAZ010006075">
    <property type="protein sequence ID" value="CAF4122659.1"/>
    <property type="molecule type" value="Genomic_DNA"/>
</dbReference>
<keyword evidence="1" id="KW-0472">Membrane</keyword>
<gene>
    <name evidence="2" type="ORF">JYZ213_LOCUS44009</name>
    <name evidence="3" type="ORF">OXD698_LOCUS36578</name>
</gene>
<dbReference type="EMBL" id="CAJNOG010002575">
    <property type="protein sequence ID" value="CAF1510578.1"/>
    <property type="molecule type" value="Genomic_DNA"/>
</dbReference>
<reference evidence="2" key="1">
    <citation type="submission" date="2021-02" db="EMBL/GenBank/DDBJ databases">
        <authorList>
            <person name="Nowell W R."/>
        </authorList>
    </citation>
    <scope>NUCLEOTIDE SEQUENCE</scope>
</reference>
<protein>
    <submittedName>
        <fullName evidence="2">Uncharacterized protein</fullName>
    </submittedName>
</protein>
<comment type="caution">
    <text evidence="2">The sequence shown here is derived from an EMBL/GenBank/DDBJ whole genome shotgun (WGS) entry which is preliminary data.</text>
</comment>
<dbReference type="Proteomes" id="UP000663844">
    <property type="component" value="Unassembled WGS sequence"/>
</dbReference>
<proteinExistence type="predicted"/>
<evidence type="ECO:0000256" key="1">
    <source>
        <dbReference type="SAM" id="Phobius"/>
    </source>
</evidence>
<keyword evidence="1" id="KW-1133">Transmembrane helix</keyword>
<organism evidence="2 4">
    <name type="scientific">Adineta steineri</name>
    <dbReference type="NCBI Taxonomy" id="433720"/>
    <lineage>
        <taxon>Eukaryota</taxon>
        <taxon>Metazoa</taxon>
        <taxon>Spiralia</taxon>
        <taxon>Gnathifera</taxon>
        <taxon>Rotifera</taxon>
        <taxon>Eurotatoria</taxon>
        <taxon>Bdelloidea</taxon>
        <taxon>Adinetida</taxon>
        <taxon>Adinetidae</taxon>
        <taxon>Adineta</taxon>
    </lineage>
</organism>
<name>A0A815TTV6_9BILA</name>
<feature type="transmembrane region" description="Helical" evidence="1">
    <location>
        <begin position="71"/>
        <end position="90"/>
    </location>
</feature>
<dbReference type="AlphaFoldDB" id="A0A815TTV6"/>
<dbReference type="Proteomes" id="UP000663845">
    <property type="component" value="Unassembled WGS sequence"/>
</dbReference>
<evidence type="ECO:0000313" key="3">
    <source>
        <dbReference type="EMBL" id="CAF4122659.1"/>
    </source>
</evidence>
<feature type="transmembrane region" description="Helical" evidence="1">
    <location>
        <begin position="96"/>
        <end position="119"/>
    </location>
</feature>
<sequence>MFYYEFVDFVFFKIVFIVENTLCSFEDQQSISLESMSLTIKTVKCDGRHCRKCGKCREHGARAGARDGASAGVLSIGALAGVSVFLVAVLGPMGAVGIMIAIGGAALSTAGGAAVGAGIGATLGSVGGKFCEGGICKCRRKH</sequence>
<keyword evidence="1" id="KW-0812">Transmembrane</keyword>
<accession>A0A815TTV6</accession>
<evidence type="ECO:0000313" key="2">
    <source>
        <dbReference type="EMBL" id="CAF1510578.1"/>
    </source>
</evidence>